<name>A0A0G2EVP5_PHACM</name>
<evidence type="ECO:0000256" key="2">
    <source>
        <dbReference type="ARBA" id="ARBA00022692"/>
    </source>
</evidence>
<reference evidence="8 9" key="1">
    <citation type="submission" date="2015-05" db="EMBL/GenBank/DDBJ databases">
        <title>Distinctive expansion of gene families associated with plant cell wall degradation and secondary metabolism in the genomes of grapevine trunk pathogens.</title>
        <authorList>
            <person name="Lawrence D.P."/>
            <person name="Travadon R."/>
            <person name="Rolshausen P.E."/>
            <person name="Baumgartner K."/>
        </authorList>
    </citation>
    <scope>NUCLEOTIDE SEQUENCE [LARGE SCALE GENOMIC DNA]</scope>
    <source>
        <strain evidence="8">UCRPC4</strain>
    </source>
</reference>
<dbReference type="InterPro" id="IPR036259">
    <property type="entry name" value="MFS_trans_sf"/>
</dbReference>
<evidence type="ECO:0000256" key="5">
    <source>
        <dbReference type="SAM" id="MobiDB-lite"/>
    </source>
</evidence>
<feature type="transmembrane region" description="Helical" evidence="6">
    <location>
        <begin position="451"/>
        <end position="474"/>
    </location>
</feature>
<keyword evidence="4 6" id="KW-0472">Membrane</keyword>
<feature type="transmembrane region" description="Helical" evidence="6">
    <location>
        <begin position="110"/>
        <end position="130"/>
    </location>
</feature>
<comment type="subcellular location">
    <subcellularLocation>
        <location evidence="1">Membrane</location>
        <topology evidence="1">Multi-pass membrane protein</topology>
    </subcellularLocation>
</comment>
<feature type="transmembrane region" description="Helical" evidence="6">
    <location>
        <begin position="511"/>
        <end position="531"/>
    </location>
</feature>
<feature type="domain" description="Major facilitator superfamily (MFS) profile" evidence="7">
    <location>
        <begin position="112"/>
        <end position="535"/>
    </location>
</feature>
<proteinExistence type="predicted"/>
<feature type="transmembrane region" description="Helical" evidence="6">
    <location>
        <begin position="235"/>
        <end position="254"/>
    </location>
</feature>
<sequence length="548" mass="60855">MDNEKSTPNMDEASETDGTWESDLKLVRTLSRQPTLSNARPNAVRVRQSFEEAICQTYRRRLQGDLERGETTDESTQVIDGDEEKDANIVVWDGEDDPDNPRNWPTWRKVSTTAVASLAVFAVSFASSIFGTTVHVTSEIYGMSVEAMNLGVALFILGFAGGPLFFGPLSEIYGHVVPYTIAFIGLTIFQIPVALAENVRTILVCRFFGGVFGSGIFAIVSGIFVELWEPITRGVALGLSSICINLGSTVAPVVGAYATDTIGWRWTAWITLILCLVLGIASLFCIRETSTRVILVRKARHLRLTTGNWALHSASEELSIDFRLLLQKYITKPVRMFIREPILVILTLYLTLVYGTLYLAYQAFPIAFQSRGWSAPTASLPFIAVDLGILSAWAIFSIFTTTWYKRRWLARRSSLPEDRLPPMLVGALLLPPSLLWFGWSTTTHWISQVLASYFIGVSLLLVFIAGIVYIVDVYNVHANSAMSIHVVVRSIVASSFPLFATPLYDGLGIEWATTLLAGLCVLMIPAPFVFLKFGKRIRGWSHFSFNAY</sequence>
<reference evidence="8 9" key="2">
    <citation type="submission" date="2015-05" db="EMBL/GenBank/DDBJ databases">
        <authorList>
            <person name="Morales-Cruz A."/>
            <person name="Amrine K.C."/>
            <person name="Cantu D."/>
        </authorList>
    </citation>
    <scope>NUCLEOTIDE SEQUENCE [LARGE SCALE GENOMIC DNA]</scope>
    <source>
        <strain evidence="8">UCRPC4</strain>
    </source>
</reference>
<feature type="transmembrane region" description="Helical" evidence="6">
    <location>
        <begin position="150"/>
        <end position="169"/>
    </location>
</feature>
<dbReference type="Gene3D" id="1.20.1250.20">
    <property type="entry name" value="MFS general substrate transporter like domains"/>
    <property type="match status" value="1"/>
</dbReference>
<dbReference type="InterPro" id="IPR011701">
    <property type="entry name" value="MFS"/>
</dbReference>
<evidence type="ECO:0000313" key="8">
    <source>
        <dbReference type="EMBL" id="KKY26274.1"/>
    </source>
</evidence>
<dbReference type="SUPFAM" id="SSF103473">
    <property type="entry name" value="MFS general substrate transporter"/>
    <property type="match status" value="1"/>
</dbReference>
<feature type="transmembrane region" description="Helical" evidence="6">
    <location>
        <begin position="381"/>
        <end position="399"/>
    </location>
</feature>
<feature type="transmembrane region" description="Helical" evidence="6">
    <location>
        <begin position="486"/>
        <end position="505"/>
    </location>
</feature>
<accession>A0A0G2EVP5</accession>
<dbReference type="PANTHER" id="PTHR23502">
    <property type="entry name" value="MAJOR FACILITATOR SUPERFAMILY"/>
    <property type="match status" value="1"/>
</dbReference>
<evidence type="ECO:0000256" key="4">
    <source>
        <dbReference type="ARBA" id="ARBA00023136"/>
    </source>
</evidence>
<dbReference type="InterPro" id="IPR020846">
    <property type="entry name" value="MFS_dom"/>
</dbReference>
<dbReference type="EMBL" id="LCWF01000036">
    <property type="protein sequence ID" value="KKY26274.1"/>
    <property type="molecule type" value="Genomic_DNA"/>
</dbReference>
<dbReference type="GO" id="GO:0005886">
    <property type="term" value="C:plasma membrane"/>
    <property type="evidence" value="ECO:0007669"/>
    <property type="project" value="TreeGrafter"/>
</dbReference>
<evidence type="ECO:0000256" key="3">
    <source>
        <dbReference type="ARBA" id="ARBA00022989"/>
    </source>
</evidence>
<keyword evidence="9" id="KW-1185">Reference proteome</keyword>
<dbReference type="Pfam" id="PF07690">
    <property type="entry name" value="MFS_1"/>
    <property type="match status" value="1"/>
</dbReference>
<gene>
    <name evidence="8" type="ORF">UCRPC4_g01549</name>
</gene>
<protein>
    <submittedName>
        <fullName evidence="8">Putative mfs multidrug</fullName>
    </submittedName>
</protein>
<dbReference type="Proteomes" id="UP000053317">
    <property type="component" value="Unassembled WGS sequence"/>
</dbReference>
<dbReference type="GO" id="GO:0022857">
    <property type="term" value="F:transmembrane transporter activity"/>
    <property type="evidence" value="ECO:0007669"/>
    <property type="project" value="InterPro"/>
</dbReference>
<organism evidence="8 9">
    <name type="scientific">Phaeomoniella chlamydospora</name>
    <name type="common">Phaeoacremonium chlamydosporum</name>
    <dbReference type="NCBI Taxonomy" id="158046"/>
    <lineage>
        <taxon>Eukaryota</taxon>
        <taxon>Fungi</taxon>
        <taxon>Dikarya</taxon>
        <taxon>Ascomycota</taxon>
        <taxon>Pezizomycotina</taxon>
        <taxon>Eurotiomycetes</taxon>
        <taxon>Chaetothyriomycetidae</taxon>
        <taxon>Phaeomoniellales</taxon>
        <taxon>Phaeomoniellaceae</taxon>
        <taxon>Phaeomoniella</taxon>
    </lineage>
</organism>
<feature type="transmembrane region" description="Helical" evidence="6">
    <location>
        <begin position="207"/>
        <end position="228"/>
    </location>
</feature>
<dbReference type="CDD" id="cd17323">
    <property type="entry name" value="MFS_Tpo1_MDR_like"/>
    <property type="match status" value="1"/>
</dbReference>
<evidence type="ECO:0000256" key="1">
    <source>
        <dbReference type="ARBA" id="ARBA00004141"/>
    </source>
</evidence>
<feature type="region of interest" description="Disordered" evidence="5">
    <location>
        <begin position="1"/>
        <end position="23"/>
    </location>
</feature>
<comment type="caution">
    <text evidence="8">The sequence shown here is derived from an EMBL/GenBank/DDBJ whole genome shotgun (WGS) entry which is preliminary data.</text>
</comment>
<evidence type="ECO:0000259" key="7">
    <source>
        <dbReference type="PROSITE" id="PS50850"/>
    </source>
</evidence>
<evidence type="ECO:0000256" key="6">
    <source>
        <dbReference type="SAM" id="Phobius"/>
    </source>
</evidence>
<dbReference type="AlphaFoldDB" id="A0A0G2EVP5"/>
<evidence type="ECO:0000313" key="9">
    <source>
        <dbReference type="Proteomes" id="UP000053317"/>
    </source>
</evidence>
<feature type="transmembrane region" description="Helical" evidence="6">
    <location>
        <begin position="266"/>
        <end position="286"/>
    </location>
</feature>
<feature type="transmembrane region" description="Helical" evidence="6">
    <location>
        <begin position="176"/>
        <end position="195"/>
    </location>
</feature>
<dbReference type="OrthoDB" id="446368at2759"/>
<dbReference type="PROSITE" id="PS50850">
    <property type="entry name" value="MFS"/>
    <property type="match status" value="1"/>
</dbReference>
<dbReference type="PANTHER" id="PTHR23502:SF47">
    <property type="entry name" value="MAJOR FACILITATOR SUPERFAMILY (MFS) PROFILE DOMAIN-CONTAINING PROTEIN-RELATED"/>
    <property type="match status" value="1"/>
</dbReference>
<keyword evidence="2 6" id="KW-0812">Transmembrane</keyword>
<keyword evidence="3 6" id="KW-1133">Transmembrane helix</keyword>
<feature type="transmembrane region" description="Helical" evidence="6">
    <location>
        <begin position="420"/>
        <end position="439"/>
    </location>
</feature>
<feature type="transmembrane region" description="Helical" evidence="6">
    <location>
        <begin position="342"/>
        <end position="361"/>
    </location>
</feature>